<proteinExistence type="predicted"/>
<evidence type="ECO:0000256" key="3">
    <source>
        <dbReference type="ARBA" id="ARBA00022837"/>
    </source>
</evidence>
<dbReference type="PROSITE" id="PS50222">
    <property type="entry name" value="EF_HAND_2"/>
    <property type="match status" value="1"/>
</dbReference>
<organism evidence="6 7">
    <name type="scientific">Anguilla anguilla</name>
    <name type="common">European freshwater eel</name>
    <name type="synonym">Muraena anguilla</name>
    <dbReference type="NCBI Taxonomy" id="7936"/>
    <lineage>
        <taxon>Eukaryota</taxon>
        <taxon>Metazoa</taxon>
        <taxon>Chordata</taxon>
        <taxon>Craniata</taxon>
        <taxon>Vertebrata</taxon>
        <taxon>Euteleostomi</taxon>
        <taxon>Actinopterygii</taxon>
        <taxon>Neopterygii</taxon>
        <taxon>Teleostei</taxon>
        <taxon>Anguilliformes</taxon>
        <taxon>Anguillidae</taxon>
        <taxon>Anguilla</taxon>
    </lineage>
</organism>
<feature type="domain" description="EF-hand" evidence="5">
    <location>
        <begin position="450"/>
        <end position="485"/>
    </location>
</feature>
<feature type="region of interest" description="Disordered" evidence="4">
    <location>
        <begin position="1"/>
        <end position="46"/>
    </location>
</feature>
<keyword evidence="1" id="KW-0479">Metal-binding</keyword>
<dbReference type="Pfam" id="PF13499">
    <property type="entry name" value="EF-hand_7"/>
    <property type="match status" value="1"/>
</dbReference>
<sequence length="583" mass="66612">MDLDFKITGIPATPRAQHEFRQKAERHNNESRVGQRPAEVPPLNLGKLGDWEEEDVWYVPASVRQPRVATPDSSSTFSWGCAISARAHQISRKPFKKTPKPPPWEEEKVIPEDLPPPSERHRKQYQQYQAELREGFRLQSQRAQQPSHPPQQLSAREEDLTPQDERALLQQSYTSKPYTPQHSQRKLEAEDLAILRRKQAVVEQVMVDQLSRAVISDPDQNRARSEQTSPSETGSVPMRYRRRTLHETQVRTRSALTENLLSNKLRFDARILSRNGRDASRELIGFFFACDKTLTVYEYRQFGRNRTNALPFIPKGCYKHECGRRRGMQYSIHDFCVGANLSFSSHGKSLPETMKQRPLLLLRITDVDELVKDMLLASTADGVQGLLKEEREDRNILMAIQGALRDSVRNRAVRTLTGLGKRLRAADASGEGVLGKEEIRRAMQEFHLTLPDKDLDAVWRMLDQNGDGRVDCGEFMRGVMGEMNEFRKSFVRKAYMKLDPNKSGSVPMTDIEKFYCAKGHPKVVSGESTEEELKAGYIQSLRDACLDPREVSYCEFEDYYEGLSVGVPGDQDFANVLKNSWGI</sequence>
<comment type="caution">
    <text evidence="6">The sequence shown here is derived from an EMBL/GenBank/DDBJ whole genome shotgun (WGS) entry which is preliminary data.</text>
</comment>
<gene>
    <name evidence="6" type="ORF">ANANG_G00313290</name>
</gene>
<keyword evidence="2" id="KW-0677">Repeat</keyword>
<protein>
    <recommendedName>
        <fullName evidence="5">EF-hand domain-containing protein</fullName>
    </recommendedName>
</protein>
<feature type="compositionally biased region" description="Basic and acidic residues" evidence="4">
    <location>
        <begin position="16"/>
        <end position="30"/>
    </location>
</feature>
<dbReference type="EMBL" id="JAFIRN010000019">
    <property type="protein sequence ID" value="KAG5830688.1"/>
    <property type="molecule type" value="Genomic_DNA"/>
</dbReference>
<dbReference type="AlphaFoldDB" id="A0A9D3LLW7"/>
<dbReference type="CDD" id="cd00051">
    <property type="entry name" value="EFh"/>
    <property type="match status" value="1"/>
</dbReference>
<evidence type="ECO:0000256" key="1">
    <source>
        <dbReference type="ARBA" id="ARBA00022723"/>
    </source>
</evidence>
<evidence type="ECO:0000313" key="7">
    <source>
        <dbReference type="Proteomes" id="UP001044222"/>
    </source>
</evidence>
<dbReference type="InterPro" id="IPR002048">
    <property type="entry name" value="EF_hand_dom"/>
</dbReference>
<dbReference type="PANTHER" id="PTHR34524:SF3">
    <property type="entry name" value="CALCYPHOSIN-2"/>
    <property type="match status" value="1"/>
</dbReference>
<dbReference type="PROSITE" id="PS00018">
    <property type="entry name" value="EF_HAND_1"/>
    <property type="match status" value="2"/>
</dbReference>
<keyword evidence="7" id="KW-1185">Reference proteome</keyword>
<feature type="region of interest" description="Disordered" evidence="4">
    <location>
        <begin position="216"/>
        <end position="236"/>
    </location>
</feature>
<accession>A0A9D3LLW7</accession>
<dbReference type="InterPro" id="IPR011992">
    <property type="entry name" value="EF-hand-dom_pair"/>
</dbReference>
<dbReference type="InterPro" id="IPR051581">
    <property type="entry name" value="Ca-bind"/>
</dbReference>
<name>A0A9D3LLW7_ANGAN</name>
<dbReference type="Proteomes" id="UP001044222">
    <property type="component" value="Chromosome 19"/>
</dbReference>
<feature type="region of interest" description="Disordered" evidence="4">
    <location>
        <begin position="88"/>
        <end position="125"/>
    </location>
</feature>
<dbReference type="InterPro" id="IPR018247">
    <property type="entry name" value="EF_Hand_1_Ca_BS"/>
</dbReference>
<evidence type="ECO:0000313" key="6">
    <source>
        <dbReference type="EMBL" id="KAG5830688.1"/>
    </source>
</evidence>
<evidence type="ECO:0000256" key="2">
    <source>
        <dbReference type="ARBA" id="ARBA00022737"/>
    </source>
</evidence>
<feature type="compositionally biased region" description="Polar residues" evidence="4">
    <location>
        <begin position="138"/>
        <end position="154"/>
    </location>
</feature>
<dbReference type="GO" id="GO:0005509">
    <property type="term" value="F:calcium ion binding"/>
    <property type="evidence" value="ECO:0007669"/>
    <property type="project" value="InterPro"/>
</dbReference>
<feature type="compositionally biased region" description="Basic residues" evidence="4">
    <location>
        <begin position="89"/>
        <end position="99"/>
    </location>
</feature>
<evidence type="ECO:0000256" key="4">
    <source>
        <dbReference type="SAM" id="MobiDB-lite"/>
    </source>
</evidence>
<dbReference type="SUPFAM" id="SSF47473">
    <property type="entry name" value="EF-hand"/>
    <property type="match status" value="1"/>
</dbReference>
<dbReference type="SMART" id="SM00054">
    <property type="entry name" value="EFh"/>
    <property type="match status" value="2"/>
</dbReference>
<dbReference type="PANTHER" id="PTHR34524">
    <property type="entry name" value="CALCYPHOSIN"/>
    <property type="match status" value="1"/>
</dbReference>
<reference evidence="6" key="1">
    <citation type="submission" date="2021-01" db="EMBL/GenBank/DDBJ databases">
        <title>A chromosome-scale assembly of European eel, Anguilla anguilla.</title>
        <authorList>
            <person name="Henkel C."/>
            <person name="Jong-Raadsen S.A."/>
            <person name="Dufour S."/>
            <person name="Weltzien F.-A."/>
            <person name="Palstra A.P."/>
            <person name="Pelster B."/>
            <person name="Spaink H.P."/>
            <person name="Van Den Thillart G.E."/>
            <person name="Jansen H."/>
            <person name="Zahm M."/>
            <person name="Klopp C."/>
            <person name="Cedric C."/>
            <person name="Louis A."/>
            <person name="Berthelot C."/>
            <person name="Parey E."/>
            <person name="Roest Crollius H."/>
            <person name="Montfort J."/>
            <person name="Robinson-Rechavi M."/>
            <person name="Bucao C."/>
            <person name="Bouchez O."/>
            <person name="Gislard M."/>
            <person name="Lluch J."/>
            <person name="Milhes M."/>
            <person name="Lampietro C."/>
            <person name="Lopez Roques C."/>
            <person name="Donnadieu C."/>
            <person name="Braasch I."/>
            <person name="Desvignes T."/>
            <person name="Postlethwait J."/>
            <person name="Bobe J."/>
            <person name="Guiguen Y."/>
            <person name="Dirks R."/>
        </authorList>
    </citation>
    <scope>NUCLEOTIDE SEQUENCE</scope>
    <source>
        <strain evidence="6">Tag_6206</strain>
        <tissue evidence="6">Liver</tissue>
    </source>
</reference>
<keyword evidence="3" id="KW-0106">Calcium</keyword>
<dbReference type="Gene3D" id="1.10.238.10">
    <property type="entry name" value="EF-hand"/>
    <property type="match status" value="2"/>
</dbReference>
<evidence type="ECO:0000259" key="5">
    <source>
        <dbReference type="PROSITE" id="PS50222"/>
    </source>
</evidence>
<feature type="region of interest" description="Disordered" evidence="4">
    <location>
        <begin position="138"/>
        <end position="161"/>
    </location>
</feature>